<dbReference type="Proteomes" id="UP001444071">
    <property type="component" value="Unassembled WGS sequence"/>
</dbReference>
<proteinExistence type="predicted"/>
<name>A0ABV0X9I8_9TELE</name>
<feature type="non-terminal residue" evidence="1">
    <location>
        <position position="1"/>
    </location>
</feature>
<evidence type="ECO:0000313" key="2">
    <source>
        <dbReference type="Proteomes" id="UP001444071"/>
    </source>
</evidence>
<reference evidence="1 2" key="1">
    <citation type="submission" date="2021-06" db="EMBL/GenBank/DDBJ databases">
        <authorList>
            <person name="Palmer J.M."/>
        </authorList>
    </citation>
    <scope>NUCLEOTIDE SEQUENCE [LARGE SCALE GENOMIC DNA]</scope>
    <source>
        <strain evidence="1 2">XR_2019</strain>
        <tissue evidence="1">Muscle</tissue>
    </source>
</reference>
<protein>
    <recommendedName>
        <fullName evidence="3">Vitellogenin</fullName>
    </recommendedName>
</protein>
<sequence length="116" mass="13592">YELIRSDRAVTISEQLRQVTVKVTLRIPQWQQGLTSVTWYPAEVMTVGFRMQMCTKGYVNLNSNYIPQGLQQHISLIRDKSTQRADTTRYNPLVITVREMWKNPWPTVNHAELNEL</sequence>
<evidence type="ECO:0008006" key="3">
    <source>
        <dbReference type="Google" id="ProtNLM"/>
    </source>
</evidence>
<organism evidence="1 2">
    <name type="scientific">Xenotaenia resolanae</name>
    <dbReference type="NCBI Taxonomy" id="208358"/>
    <lineage>
        <taxon>Eukaryota</taxon>
        <taxon>Metazoa</taxon>
        <taxon>Chordata</taxon>
        <taxon>Craniata</taxon>
        <taxon>Vertebrata</taxon>
        <taxon>Euteleostomi</taxon>
        <taxon>Actinopterygii</taxon>
        <taxon>Neopterygii</taxon>
        <taxon>Teleostei</taxon>
        <taxon>Neoteleostei</taxon>
        <taxon>Acanthomorphata</taxon>
        <taxon>Ovalentaria</taxon>
        <taxon>Atherinomorphae</taxon>
        <taxon>Cyprinodontiformes</taxon>
        <taxon>Goodeidae</taxon>
        <taxon>Xenotaenia</taxon>
    </lineage>
</organism>
<dbReference type="EMBL" id="JAHRIM010093176">
    <property type="protein sequence ID" value="MEQ2277929.1"/>
    <property type="molecule type" value="Genomic_DNA"/>
</dbReference>
<evidence type="ECO:0000313" key="1">
    <source>
        <dbReference type="EMBL" id="MEQ2277929.1"/>
    </source>
</evidence>
<accession>A0ABV0X9I8</accession>
<feature type="non-terminal residue" evidence="1">
    <location>
        <position position="116"/>
    </location>
</feature>
<keyword evidence="2" id="KW-1185">Reference proteome</keyword>
<gene>
    <name evidence="1" type="ORF">XENORESO_009965</name>
</gene>
<comment type="caution">
    <text evidence="1">The sequence shown here is derived from an EMBL/GenBank/DDBJ whole genome shotgun (WGS) entry which is preliminary data.</text>
</comment>